<name>A0A974X7F5_9PROT</name>
<organism evidence="1 2">
    <name type="scientific">Candidatus Vidania fulgoroideorum</name>
    <dbReference type="NCBI Taxonomy" id="881286"/>
    <lineage>
        <taxon>Bacteria</taxon>
        <taxon>Pseudomonadati</taxon>
        <taxon>Pseudomonadota</taxon>
        <taxon>Betaproteobacteria</taxon>
        <taxon>Candidatus Vidania</taxon>
    </lineage>
</organism>
<gene>
    <name evidence="1" type="ORF">JSR06_00775</name>
</gene>
<evidence type="ECO:0000313" key="1">
    <source>
        <dbReference type="EMBL" id="QSW37975.1"/>
    </source>
</evidence>
<dbReference type="Proteomes" id="UP000663347">
    <property type="component" value="Chromosome"/>
</dbReference>
<reference evidence="1" key="2">
    <citation type="submission" date="2021-03" db="EMBL/GenBank/DDBJ databases">
        <title>Alternative transmission patterns in independently acquired nutritional co-symbionts of Dictyopharidae planthoppers.</title>
        <authorList>
            <person name="Michalik A."/>
            <person name="Lukasik P."/>
        </authorList>
    </citation>
    <scope>NUCLEOTIDE SEQUENCE</scope>
    <source>
        <strain evidence="1">RANSCY</strain>
    </source>
</reference>
<evidence type="ECO:0000313" key="2">
    <source>
        <dbReference type="Proteomes" id="UP000663347"/>
    </source>
</evidence>
<dbReference type="EMBL" id="CP071412">
    <property type="protein sequence ID" value="QSW37975.1"/>
    <property type="molecule type" value="Genomic_DNA"/>
</dbReference>
<protein>
    <submittedName>
        <fullName evidence="1">Uncharacterized protein</fullName>
    </submittedName>
</protein>
<reference evidence="1" key="1">
    <citation type="submission" date="2021-02" db="EMBL/GenBank/DDBJ databases">
        <authorList>
            <person name="Franco D."/>
        </authorList>
    </citation>
    <scope>NUCLEOTIDE SEQUENCE</scope>
    <source>
        <strain evidence="1">RANSCY</strain>
    </source>
</reference>
<dbReference type="AlphaFoldDB" id="A0A974X7F5"/>
<accession>A0A974X7F5</accession>
<sequence>MRHKKYKKYSLRLSHLRSIFINVLSRLISSGRVIVSKKLSLYLKPKLNKVIRSYTKGKYKSPYFSILESLSESQLTIIKKSTNCIQSLNLGTRLRDCCSMTLLVFIFHNKKN</sequence>
<proteinExistence type="predicted"/>